<proteinExistence type="predicted"/>
<feature type="domain" description="Pyridoxamine 5'-phosphate oxidase N-terminal" evidence="1">
    <location>
        <begin position="21"/>
        <end position="69"/>
    </location>
</feature>
<gene>
    <name evidence="2" type="ORF">HZR21_10505</name>
</gene>
<dbReference type="Gene3D" id="2.30.110.10">
    <property type="entry name" value="Electron Transport, Fmn-binding Protein, Chain A"/>
    <property type="match status" value="1"/>
</dbReference>
<comment type="caution">
    <text evidence="2">The sequence shown here is derived from an EMBL/GenBank/DDBJ whole genome shotgun (WGS) entry which is preliminary data.</text>
</comment>
<name>A0A7V8N2K1_9LACT</name>
<evidence type="ECO:0000313" key="2">
    <source>
        <dbReference type="EMBL" id="MBA0017523.1"/>
    </source>
</evidence>
<evidence type="ECO:0000259" key="1">
    <source>
        <dbReference type="Pfam" id="PF01243"/>
    </source>
</evidence>
<dbReference type="Pfam" id="PF01243">
    <property type="entry name" value="PNPOx_N"/>
    <property type="match status" value="1"/>
</dbReference>
<dbReference type="EMBL" id="JACBNY010000031">
    <property type="protein sequence ID" value="MBA0017523.1"/>
    <property type="molecule type" value="Genomic_DNA"/>
</dbReference>
<accession>A0A7V8N2K1</accession>
<evidence type="ECO:0000313" key="3">
    <source>
        <dbReference type="Proteomes" id="UP000530186"/>
    </source>
</evidence>
<organism evidence="2 3">
    <name type="scientific">Pseudolactococcus laudensis</name>
    <dbReference type="NCBI Taxonomy" id="1494461"/>
    <lineage>
        <taxon>Bacteria</taxon>
        <taxon>Bacillati</taxon>
        <taxon>Bacillota</taxon>
        <taxon>Bacilli</taxon>
        <taxon>Lactobacillales</taxon>
        <taxon>Streptococcaceae</taxon>
        <taxon>Pseudolactococcus</taxon>
    </lineage>
</organism>
<dbReference type="InterPro" id="IPR012349">
    <property type="entry name" value="Split_barrel_FMN-bd"/>
</dbReference>
<dbReference type="Proteomes" id="UP000530186">
    <property type="component" value="Unassembled WGS sequence"/>
</dbReference>
<keyword evidence="3" id="KW-1185">Reference proteome</keyword>
<reference evidence="2 3" key="1">
    <citation type="submission" date="2020-07" db="EMBL/GenBank/DDBJ databases">
        <authorList>
            <person name="Hilgarth M."/>
            <person name="Werum V."/>
            <person name="Vogel R.F."/>
        </authorList>
    </citation>
    <scope>NUCLEOTIDE SEQUENCE [LARGE SCALE GENOMIC DNA]</scope>
    <source>
        <strain evidence="2 3">DSM 28961</strain>
    </source>
</reference>
<sequence>MSDYTESLKLMTELFGKDCEMALATAKGNVPTVRYVDTYYQDSRFYIVTDENSQKAKDILTNPHVALAIRACRFTGIAINIGHPLDASNQMIRETLIKAFEPWYFAHNDETNSQMCFIKIEVNNGIFGKEGSNNAYKVDFKNKIAEIVPAYA</sequence>
<protein>
    <submittedName>
        <fullName evidence="2">Pyridoxamine 5'-phosphate oxidase family protein</fullName>
    </submittedName>
</protein>
<dbReference type="SUPFAM" id="SSF50475">
    <property type="entry name" value="FMN-binding split barrel"/>
    <property type="match status" value="1"/>
</dbReference>
<dbReference type="InterPro" id="IPR011576">
    <property type="entry name" value="Pyridox_Oxase_N"/>
</dbReference>
<dbReference type="AlphaFoldDB" id="A0A7V8N2K1"/>